<evidence type="ECO:0008006" key="5">
    <source>
        <dbReference type="Google" id="ProtNLM"/>
    </source>
</evidence>
<protein>
    <recommendedName>
        <fullName evidence="5">Transcription factor domain-containing protein</fullName>
    </recommendedName>
</protein>
<feature type="region of interest" description="Disordered" evidence="2">
    <location>
        <begin position="339"/>
        <end position="426"/>
    </location>
</feature>
<evidence type="ECO:0000256" key="1">
    <source>
        <dbReference type="ARBA" id="ARBA00023242"/>
    </source>
</evidence>
<dbReference type="Proteomes" id="UP000054144">
    <property type="component" value="Unassembled WGS sequence"/>
</dbReference>
<dbReference type="PANTHER" id="PTHR31668:SF4">
    <property type="entry name" value="TRANSCRIPTIONAL ACTIVATOR PROTEIN DAL81"/>
    <property type="match status" value="1"/>
</dbReference>
<feature type="region of interest" description="Disordered" evidence="2">
    <location>
        <begin position="72"/>
        <end position="109"/>
    </location>
</feature>
<dbReference type="AlphaFoldDB" id="A0A0D7A4K3"/>
<dbReference type="PANTHER" id="PTHR31668">
    <property type="entry name" value="GLUCOSE TRANSPORT TRANSCRIPTION REGULATOR RGT1-RELATED-RELATED"/>
    <property type="match status" value="1"/>
</dbReference>
<evidence type="ECO:0000313" key="3">
    <source>
        <dbReference type="EMBL" id="KIY44811.1"/>
    </source>
</evidence>
<dbReference type="CDD" id="cd12148">
    <property type="entry name" value="fungal_TF_MHR"/>
    <property type="match status" value="1"/>
</dbReference>
<dbReference type="GO" id="GO:0005634">
    <property type="term" value="C:nucleus"/>
    <property type="evidence" value="ECO:0007669"/>
    <property type="project" value="TreeGrafter"/>
</dbReference>
<keyword evidence="4" id="KW-1185">Reference proteome</keyword>
<gene>
    <name evidence="3" type="ORF">FISHEDRAFT_61664</name>
</gene>
<name>A0A0D7A4K3_9AGAR</name>
<dbReference type="InterPro" id="IPR050797">
    <property type="entry name" value="Carb_Metab_Trans_Reg"/>
</dbReference>
<feature type="compositionally biased region" description="Basic and acidic residues" evidence="2">
    <location>
        <begin position="348"/>
        <end position="359"/>
    </location>
</feature>
<dbReference type="GO" id="GO:0000981">
    <property type="term" value="F:DNA-binding transcription factor activity, RNA polymerase II-specific"/>
    <property type="evidence" value="ECO:0007669"/>
    <property type="project" value="InterPro"/>
</dbReference>
<proteinExistence type="predicted"/>
<evidence type="ECO:0000256" key="2">
    <source>
        <dbReference type="SAM" id="MobiDB-lite"/>
    </source>
</evidence>
<reference evidence="3 4" key="1">
    <citation type="journal article" date="2015" name="Fungal Genet. Biol.">
        <title>Evolution of novel wood decay mechanisms in Agaricales revealed by the genome sequences of Fistulina hepatica and Cylindrobasidium torrendii.</title>
        <authorList>
            <person name="Floudas D."/>
            <person name="Held B.W."/>
            <person name="Riley R."/>
            <person name="Nagy L.G."/>
            <person name="Koehler G."/>
            <person name="Ransdell A.S."/>
            <person name="Younus H."/>
            <person name="Chow J."/>
            <person name="Chiniquy J."/>
            <person name="Lipzen A."/>
            <person name="Tritt A."/>
            <person name="Sun H."/>
            <person name="Haridas S."/>
            <person name="LaButti K."/>
            <person name="Ohm R.A."/>
            <person name="Kues U."/>
            <person name="Blanchette R.A."/>
            <person name="Grigoriev I.V."/>
            <person name="Minto R.E."/>
            <person name="Hibbett D.S."/>
        </authorList>
    </citation>
    <scope>NUCLEOTIDE SEQUENCE [LARGE SCALE GENOMIC DNA]</scope>
    <source>
        <strain evidence="3 4">ATCC 64428</strain>
    </source>
</reference>
<feature type="compositionally biased region" description="Low complexity" evidence="2">
    <location>
        <begin position="375"/>
        <end position="385"/>
    </location>
</feature>
<dbReference type="InterPro" id="IPR001138">
    <property type="entry name" value="Zn2Cys6_DnaBD"/>
</dbReference>
<sequence length="901" mass="99535">MADIHAPPVIPPQRKQNTACDACRVFIILSNINNTSRSALLISRHRKVKCIPVAGSTRHCVSKNIECTHKIQQETSEKKRNAARRRTNTGHSTATSPAPGISEHPVASGSNVVLPSSARSYEYVSPSSHMHASYKPGSASYLNCAPSINHAPVPGGSPPTYSRSHSASAPSIASYLHIIQPRVTPQTCLRGVLAYLFAPPEADDAGRAVLAEFAHMRGRLDPLPAASAVAPYASWGARAHMLVADAYRYRFANELVDAYFQIVHTRFPLLNPAGFRRGLRFSWEESQHNEAPGEGPLEVLHPALVAAVLAWGAKFVEHALVEGTYLALRYGEYGEHSADVDDLVPETPDTRGHIRRVSESSRPSSASPPPPSPAPQSGSGSSPSHTPSPPHDESTPASSVPDRDSPTQDAMHTERPPRQTETPFAKTMIRRARTLAELLGVHREPKPDHVVISLLLEPLQSQDPEDPLATMGTPFSFSRLGHPGAYDVPTSTTGQGYHGFWLRASLMHLIALRINHKVTLQLIPNKAIRGTLLFAWWMALIADAYGSMYYRRKPVLDEDDYDVDFYTVEEFDMRRIRPATNGVVNGEELQTREQLQALGYYQAAHALARIARTMSRHLWTPRSTARGLEYARIKKYRDALMDWHSRYLDTVGVPKDLTAPWDFVSAVSTCASDASYHVMWIVLFNALDEFGLCELSGARAELLELRRRRYGTPPDSPAGSIDDDVYGPHTKTQIPTSMERGRHEDNDAAEQERLLVARIAAMDTLRCWILDEALHAAIRIGGLAGVLTRNEYLKLDPAVMLPSCVISGMLLARFGRMEVRNCIEGLEQYGCSYEEAGRQASELARVYQLVRNPPPGPREGVARLGHMEDVAFRDHSNIVCGSTDTFRSSKDDDMVVEAPHF</sequence>
<organism evidence="3 4">
    <name type="scientific">Fistulina hepatica ATCC 64428</name>
    <dbReference type="NCBI Taxonomy" id="1128425"/>
    <lineage>
        <taxon>Eukaryota</taxon>
        <taxon>Fungi</taxon>
        <taxon>Dikarya</taxon>
        <taxon>Basidiomycota</taxon>
        <taxon>Agaricomycotina</taxon>
        <taxon>Agaricomycetes</taxon>
        <taxon>Agaricomycetidae</taxon>
        <taxon>Agaricales</taxon>
        <taxon>Fistulinaceae</taxon>
        <taxon>Fistulina</taxon>
    </lineage>
</organism>
<feature type="compositionally biased region" description="Basic and acidic residues" evidence="2">
    <location>
        <begin position="401"/>
        <end position="418"/>
    </location>
</feature>
<dbReference type="OrthoDB" id="2534600at2759"/>
<accession>A0A0D7A4K3</accession>
<keyword evidence="1" id="KW-0539">Nucleus</keyword>
<dbReference type="EMBL" id="KN882065">
    <property type="protein sequence ID" value="KIY44811.1"/>
    <property type="molecule type" value="Genomic_DNA"/>
</dbReference>
<dbReference type="CDD" id="cd00067">
    <property type="entry name" value="GAL4"/>
    <property type="match status" value="1"/>
</dbReference>
<dbReference type="GO" id="GO:0008270">
    <property type="term" value="F:zinc ion binding"/>
    <property type="evidence" value="ECO:0007669"/>
    <property type="project" value="InterPro"/>
</dbReference>
<dbReference type="GO" id="GO:0001080">
    <property type="term" value="P:nitrogen catabolite activation of transcription from RNA polymerase II promoter"/>
    <property type="evidence" value="ECO:0007669"/>
    <property type="project" value="TreeGrafter"/>
</dbReference>
<evidence type="ECO:0000313" key="4">
    <source>
        <dbReference type="Proteomes" id="UP000054144"/>
    </source>
</evidence>